<feature type="transmembrane region" description="Helical" evidence="1">
    <location>
        <begin position="21"/>
        <end position="42"/>
    </location>
</feature>
<keyword evidence="1" id="KW-1133">Transmembrane helix</keyword>
<dbReference type="EMBL" id="JBEXAE010000007">
    <property type="protein sequence ID" value="MET6991632.1"/>
    <property type="molecule type" value="Genomic_DNA"/>
</dbReference>
<sequence length="157" mass="18105">MIKFFRKIRQNLLTENKFSKYLIYAIGEIILVVIGILIALQINNNSENHKKQQFEITILENIKEDILADKVDCALNLQYIKVVITNEQHLLDFLLDESIKPTDSISFNDALGIDLLTLFHNASFNNLQNNDIGLITNNNLLKKSHVSMTFMFQHLKS</sequence>
<dbReference type="InterPro" id="IPR045749">
    <property type="entry name" value="DUF6090"/>
</dbReference>
<gene>
    <name evidence="2" type="ORF">ABXZ36_13345</name>
</gene>
<dbReference type="Pfam" id="PF19578">
    <property type="entry name" value="DUF6090"/>
    <property type="match status" value="1"/>
</dbReference>
<evidence type="ECO:0000256" key="1">
    <source>
        <dbReference type="SAM" id="Phobius"/>
    </source>
</evidence>
<protein>
    <submittedName>
        <fullName evidence="2">DUF6090 family protein</fullName>
    </submittedName>
</protein>
<reference evidence="2 3" key="1">
    <citation type="submission" date="2024-07" db="EMBL/GenBank/DDBJ databases">
        <title>The genome sequence of type strain Sediminicola arcticus GDMCC 1.2805.</title>
        <authorList>
            <person name="Liu Y."/>
        </authorList>
    </citation>
    <scope>NUCLEOTIDE SEQUENCE [LARGE SCALE GENOMIC DNA]</scope>
    <source>
        <strain evidence="2 3">GDMCC 1.2805</strain>
    </source>
</reference>
<keyword evidence="1" id="KW-0812">Transmembrane</keyword>
<proteinExistence type="predicted"/>
<evidence type="ECO:0000313" key="2">
    <source>
        <dbReference type="EMBL" id="MET6991632.1"/>
    </source>
</evidence>
<accession>A0ABV2SWV3</accession>
<dbReference type="RefSeq" id="WP_354616181.1">
    <property type="nucleotide sequence ID" value="NZ_JBEXAE010000007.1"/>
</dbReference>
<evidence type="ECO:0000313" key="3">
    <source>
        <dbReference type="Proteomes" id="UP001549799"/>
    </source>
</evidence>
<keyword evidence="3" id="KW-1185">Reference proteome</keyword>
<organism evidence="2 3">
    <name type="scientific">Sediminicola arcticus</name>
    <dbReference type="NCBI Taxonomy" id="1574308"/>
    <lineage>
        <taxon>Bacteria</taxon>
        <taxon>Pseudomonadati</taxon>
        <taxon>Bacteroidota</taxon>
        <taxon>Flavobacteriia</taxon>
        <taxon>Flavobacteriales</taxon>
        <taxon>Flavobacteriaceae</taxon>
        <taxon>Sediminicola</taxon>
    </lineage>
</organism>
<keyword evidence="1" id="KW-0472">Membrane</keyword>
<name>A0ABV2SWV3_9FLAO</name>
<comment type="caution">
    <text evidence="2">The sequence shown here is derived from an EMBL/GenBank/DDBJ whole genome shotgun (WGS) entry which is preliminary data.</text>
</comment>
<dbReference type="Proteomes" id="UP001549799">
    <property type="component" value="Unassembled WGS sequence"/>
</dbReference>